<feature type="transmembrane region" description="Helical" evidence="1">
    <location>
        <begin position="132"/>
        <end position="150"/>
    </location>
</feature>
<feature type="transmembrane region" description="Helical" evidence="1">
    <location>
        <begin position="302"/>
        <end position="321"/>
    </location>
</feature>
<dbReference type="AlphaFoldDB" id="A0A0G0T7Y6"/>
<organism evidence="2 3">
    <name type="scientific">Candidatus Gottesmanbacteria bacterium GW2011_GWC2_39_8</name>
    <dbReference type="NCBI Taxonomy" id="1618450"/>
    <lineage>
        <taxon>Bacteria</taxon>
        <taxon>Candidatus Gottesmaniibacteriota</taxon>
    </lineage>
</organism>
<protein>
    <recommendedName>
        <fullName evidence="4">Membrane protein 6-pyruvoyl-tetrahydropterin synthase-related domain-containing protein</fullName>
    </recommendedName>
</protein>
<name>A0A0G0T7Y6_9BACT</name>
<keyword evidence="1" id="KW-0812">Transmembrane</keyword>
<dbReference type="EMBL" id="LBXN01000008">
    <property type="protein sequence ID" value="KKR34007.1"/>
    <property type="molecule type" value="Genomic_DNA"/>
</dbReference>
<gene>
    <name evidence="2" type="ORF">UT63_C0008G0006</name>
</gene>
<reference evidence="2 3" key="1">
    <citation type="journal article" date="2015" name="Nature">
        <title>rRNA introns, odd ribosomes, and small enigmatic genomes across a large radiation of phyla.</title>
        <authorList>
            <person name="Brown C.T."/>
            <person name="Hug L.A."/>
            <person name="Thomas B.C."/>
            <person name="Sharon I."/>
            <person name="Castelle C.J."/>
            <person name="Singh A."/>
            <person name="Wilkins M.J."/>
            <person name="Williams K.H."/>
            <person name="Banfield J.F."/>
        </authorList>
    </citation>
    <scope>NUCLEOTIDE SEQUENCE [LARGE SCALE GENOMIC DNA]</scope>
</reference>
<feature type="transmembrane region" description="Helical" evidence="1">
    <location>
        <begin position="328"/>
        <end position="346"/>
    </location>
</feature>
<feature type="transmembrane region" description="Helical" evidence="1">
    <location>
        <begin position="106"/>
        <end position="126"/>
    </location>
</feature>
<feature type="transmembrane region" description="Helical" evidence="1">
    <location>
        <begin position="207"/>
        <end position="227"/>
    </location>
</feature>
<feature type="transmembrane region" description="Helical" evidence="1">
    <location>
        <begin position="78"/>
        <end position="99"/>
    </location>
</feature>
<dbReference type="Proteomes" id="UP000034539">
    <property type="component" value="Unassembled WGS sequence"/>
</dbReference>
<evidence type="ECO:0000256" key="1">
    <source>
        <dbReference type="SAM" id="Phobius"/>
    </source>
</evidence>
<evidence type="ECO:0008006" key="4">
    <source>
        <dbReference type="Google" id="ProtNLM"/>
    </source>
</evidence>
<keyword evidence="1" id="KW-0472">Membrane</keyword>
<sequence>MGKKKNVILFLFFISVFFFFFLPPLDTDLGWLLRYGEHFWKTGEILKTNTFTVLNPNYHWPNSYFLYEALIYPIYHTLGFWGLSLLSSIVYISIFYLLYLLTKRNLAVVFLSFPIVVYISWVVFFFGLRAQVFSLLYFLILLLLLTFNNVGKASTPTGLLSVARNDYLIPLLFILWTNTHGAFVYGLAVVGIWGILNQKIVKLRVGLLLLLSFFATLVSPYGLSIYSEEIRHMVVPLKTLIAEWTTPSLFIAGVVIIITIFSIFKILLIYKERKLTREHLFYFILLLLFALLSLSAERNLPYFAFISVIYLGHVFSGDNRFFSSLNKIFFPFLILLLFVSVNYGLLNTVRINSSWNNYCNAYYPYPYRAVKFLQKEKKGNVFNAYEWGGFLEWQLPNFIYFVDGRMPAWPTPEGKSPYTIYLEVMQTKTGWNETLSRYKIDYVFIRPGTFLDLELSKGNSKWKEIYRDQISVIYQESNI</sequence>
<feature type="transmembrane region" description="Helical" evidence="1">
    <location>
        <begin position="182"/>
        <end position="200"/>
    </location>
</feature>
<evidence type="ECO:0000313" key="3">
    <source>
        <dbReference type="Proteomes" id="UP000034539"/>
    </source>
</evidence>
<accession>A0A0G0T7Y6</accession>
<feature type="transmembrane region" description="Helical" evidence="1">
    <location>
        <begin position="247"/>
        <end position="268"/>
    </location>
</feature>
<proteinExistence type="predicted"/>
<keyword evidence="1" id="KW-1133">Transmembrane helix</keyword>
<feature type="transmembrane region" description="Helical" evidence="1">
    <location>
        <begin position="7"/>
        <end position="25"/>
    </location>
</feature>
<evidence type="ECO:0000313" key="2">
    <source>
        <dbReference type="EMBL" id="KKR34007.1"/>
    </source>
</evidence>
<feature type="transmembrane region" description="Helical" evidence="1">
    <location>
        <begin position="280"/>
        <end position="296"/>
    </location>
</feature>
<comment type="caution">
    <text evidence="2">The sequence shown here is derived from an EMBL/GenBank/DDBJ whole genome shotgun (WGS) entry which is preliminary data.</text>
</comment>